<dbReference type="EMBL" id="CM003533">
    <property type="protein sequence ID" value="RCV29648.1"/>
    <property type="molecule type" value="Genomic_DNA"/>
</dbReference>
<keyword evidence="1" id="KW-0812">Transmembrane</keyword>
<organism evidence="2">
    <name type="scientific">Setaria italica</name>
    <name type="common">Foxtail millet</name>
    <name type="synonym">Panicum italicum</name>
    <dbReference type="NCBI Taxonomy" id="4555"/>
    <lineage>
        <taxon>Eukaryota</taxon>
        <taxon>Viridiplantae</taxon>
        <taxon>Streptophyta</taxon>
        <taxon>Embryophyta</taxon>
        <taxon>Tracheophyta</taxon>
        <taxon>Spermatophyta</taxon>
        <taxon>Magnoliopsida</taxon>
        <taxon>Liliopsida</taxon>
        <taxon>Poales</taxon>
        <taxon>Poaceae</taxon>
        <taxon>PACMAD clade</taxon>
        <taxon>Panicoideae</taxon>
        <taxon>Panicodae</taxon>
        <taxon>Paniceae</taxon>
        <taxon>Cenchrinae</taxon>
        <taxon>Setaria</taxon>
    </lineage>
</organism>
<accession>A0A368RHV4</accession>
<proteinExistence type="predicted"/>
<evidence type="ECO:0000313" key="2">
    <source>
        <dbReference type="EMBL" id="RCV29648.1"/>
    </source>
</evidence>
<protein>
    <submittedName>
        <fullName evidence="2">Uncharacterized protein</fullName>
    </submittedName>
</protein>
<sequence>MAFPHMPFLVPARPRGNLAYVDLEPRPSQATRKFLRLFATCFAATLGIGMLVWLFVLRYAYHDPELENNFGMVALSFVALLLMGSGFLITLEDGEAYA</sequence>
<name>A0A368RHV4_SETIT</name>
<reference evidence="2" key="1">
    <citation type="journal article" date="2012" name="Nat. Biotechnol.">
        <title>Reference genome sequence of the model plant Setaria.</title>
        <authorList>
            <person name="Bennetzen J.L."/>
            <person name="Schmutz J."/>
            <person name="Wang H."/>
            <person name="Percifield R."/>
            <person name="Hawkins J."/>
            <person name="Pontaroli A.C."/>
            <person name="Estep M."/>
            <person name="Feng L."/>
            <person name="Vaughn J.N."/>
            <person name="Grimwood J."/>
            <person name="Jenkins J."/>
            <person name="Barry K."/>
            <person name="Lindquist E."/>
            <person name="Hellsten U."/>
            <person name="Deshpande S."/>
            <person name="Wang X."/>
            <person name="Wu X."/>
            <person name="Mitros T."/>
            <person name="Triplett J."/>
            <person name="Yang X."/>
            <person name="Ye C.Y."/>
            <person name="Mauro-Herrera M."/>
            <person name="Wang L."/>
            <person name="Li P."/>
            <person name="Sharma M."/>
            <person name="Sharma R."/>
            <person name="Ronald P.C."/>
            <person name="Panaud O."/>
            <person name="Kellogg E.A."/>
            <person name="Brutnell T.P."/>
            <person name="Doust A.N."/>
            <person name="Tuskan G.A."/>
            <person name="Rokhsar D."/>
            <person name="Devos K.M."/>
        </authorList>
    </citation>
    <scope>NUCLEOTIDE SEQUENCE [LARGE SCALE GENOMIC DNA]</scope>
    <source>
        <strain evidence="2">Yugu1</strain>
    </source>
</reference>
<gene>
    <name evidence="2" type="ORF">SETIT_6G028900v2</name>
</gene>
<evidence type="ECO:0000256" key="1">
    <source>
        <dbReference type="SAM" id="Phobius"/>
    </source>
</evidence>
<feature type="transmembrane region" description="Helical" evidence="1">
    <location>
        <begin position="34"/>
        <end position="57"/>
    </location>
</feature>
<dbReference type="AlphaFoldDB" id="A0A368RHV4"/>
<keyword evidence="1" id="KW-1133">Transmembrane helix</keyword>
<feature type="transmembrane region" description="Helical" evidence="1">
    <location>
        <begin position="69"/>
        <end position="91"/>
    </location>
</feature>
<reference evidence="2" key="2">
    <citation type="submission" date="2015-07" db="EMBL/GenBank/DDBJ databases">
        <authorList>
            <person name="Noorani M."/>
        </authorList>
    </citation>
    <scope>NUCLEOTIDE SEQUENCE</scope>
    <source>
        <strain evidence="2">Yugu1</strain>
    </source>
</reference>
<dbReference type="OrthoDB" id="10549222at2759"/>
<keyword evidence="1" id="KW-0472">Membrane</keyword>